<keyword evidence="5" id="KW-0479">Metal-binding</keyword>
<dbReference type="InterPro" id="IPR006085">
    <property type="entry name" value="XPG_DNA_repair_N"/>
</dbReference>
<keyword evidence="8" id="KW-0378">Hydrolase</keyword>
<feature type="region of interest" description="Disordered" evidence="14">
    <location>
        <begin position="654"/>
        <end position="675"/>
    </location>
</feature>
<organism evidence="17 18">
    <name type="scientific">Anaeromyces robustus</name>
    <dbReference type="NCBI Taxonomy" id="1754192"/>
    <lineage>
        <taxon>Eukaryota</taxon>
        <taxon>Fungi</taxon>
        <taxon>Fungi incertae sedis</taxon>
        <taxon>Chytridiomycota</taxon>
        <taxon>Chytridiomycota incertae sedis</taxon>
        <taxon>Neocallimastigomycetes</taxon>
        <taxon>Neocallimastigales</taxon>
        <taxon>Neocallimastigaceae</taxon>
        <taxon>Anaeromyces</taxon>
    </lineage>
</organism>
<dbReference type="Gene3D" id="3.40.50.1010">
    <property type="entry name" value="5'-nuclease"/>
    <property type="match status" value="2"/>
</dbReference>
<keyword evidence="10" id="KW-0234">DNA repair</keyword>
<dbReference type="CDD" id="cd09904">
    <property type="entry name" value="H3TH_XPG"/>
    <property type="match status" value="1"/>
</dbReference>
<feature type="region of interest" description="Disordered" evidence="14">
    <location>
        <begin position="561"/>
        <end position="593"/>
    </location>
</feature>
<dbReference type="Gene3D" id="1.10.150.20">
    <property type="entry name" value="5' to 3' exonuclease, C-terminal subdomain"/>
    <property type="match status" value="1"/>
</dbReference>
<dbReference type="GO" id="GO:0006289">
    <property type="term" value="P:nucleotide-excision repair"/>
    <property type="evidence" value="ECO:0007669"/>
    <property type="project" value="InterPro"/>
</dbReference>
<evidence type="ECO:0000313" key="17">
    <source>
        <dbReference type="EMBL" id="ORX71737.1"/>
    </source>
</evidence>
<dbReference type="SMART" id="SM00279">
    <property type="entry name" value="HhH2"/>
    <property type="match status" value="1"/>
</dbReference>
<gene>
    <name evidence="17" type="ORF">BCR32DRAFT_272297</name>
</gene>
<comment type="caution">
    <text evidence="17">The sequence shown here is derived from an EMBL/GenBank/DDBJ whole genome shotgun (WGS) entry which is preliminary data.</text>
</comment>
<feature type="compositionally biased region" description="Basic and acidic residues" evidence="14">
    <location>
        <begin position="429"/>
        <end position="447"/>
    </location>
</feature>
<comment type="similarity">
    <text evidence="12">Belongs to the XPG/RAD2 endonuclease family. GEN subfamily.</text>
</comment>
<keyword evidence="18" id="KW-1185">Reference proteome</keyword>
<dbReference type="SMART" id="SM00484">
    <property type="entry name" value="XPGI"/>
    <property type="match status" value="1"/>
</dbReference>
<dbReference type="SMART" id="SM00485">
    <property type="entry name" value="XPGN"/>
    <property type="match status" value="1"/>
</dbReference>
<dbReference type="PANTHER" id="PTHR16171">
    <property type="entry name" value="DNA REPAIR PROTEIN COMPLEMENTING XP-G CELLS-RELATED"/>
    <property type="match status" value="1"/>
</dbReference>
<evidence type="ECO:0000256" key="4">
    <source>
        <dbReference type="ARBA" id="ARBA00022722"/>
    </source>
</evidence>
<dbReference type="InterPro" id="IPR006086">
    <property type="entry name" value="XPG-I_dom"/>
</dbReference>
<feature type="region of interest" description="Disordered" evidence="14">
    <location>
        <begin position="814"/>
        <end position="842"/>
    </location>
</feature>
<name>A0A1Y1WDZ2_9FUNG</name>
<keyword evidence="9" id="KW-0460">Magnesium</keyword>
<feature type="compositionally biased region" description="Polar residues" evidence="14">
    <location>
        <begin position="979"/>
        <end position="989"/>
    </location>
</feature>
<feature type="coiled-coil region" evidence="13">
    <location>
        <begin position="294"/>
        <end position="334"/>
    </location>
</feature>
<evidence type="ECO:0000256" key="6">
    <source>
        <dbReference type="ARBA" id="ARBA00022759"/>
    </source>
</evidence>
<accession>A0A1Y1WDZ2</accession>
<dbReference type="STRING" id="1754192.A0A1Y1WDZ2"/>
<evidence type="ECO:0000256" key="5">
    <source>
        <dbReference type="ARBA" id="ARBA00022723"/>
    </source>
</evidence>
<evidence type="ECO:0000256" key="10">
    <source>
        <dbReference type="ARBA" id="ARBA00023204"/>
    </source>
</evidence>
<feature type="region of interest" description="Disordered" evidence="14">
    <location>
        <begin position="423"/>
        <end position="447"/>
    </location>
</feature>
<evidence type="ECO:0000256" key="9">
    <source>
        <dbReference type="ARBA" id="ARBA00022842"/>
    </source>
</evidence>
<dbReference type="OrthoDB" id="31113at2759"/>
<dbReference type="FunFam" id="1.10.150.20:FF:000030">
    <property type="entry name" value="Flap endonuclease GEN-like 1"/>
    <property type="match status" value="1"/>
</dbReference>
<reference evidence="17 18" key="2">
    <citation type="submission" date="2016-08" db="EMBL/GenBank/DDBJ databases">
        <title>Pervasive Adenine N6-methylation of Active Genes in Fungi.</title>
        <authorList>
            <consortium name="DOE Joint Genome Institute"/>
            <person name="Mondo S.J."/>
            <person name="Dannebaum R.O."/>
            <person name="Kuo R.C."/>
            <person name="Labutti K."/>
            <person name="Haridas S."/>
            <person name="Kuo A."/>
            <person name="Salamov A."/>
            <person name="Ahrendt S.R."/>
            <person name="Lipzen A."/>
            <person name="Sullivan W."/>
            <person name="Andreopoulos W.B."/>
            <person name="Clum A."/>
            <person name="Lindquist E."/>
            <person name="Daum C."/>
            <person name="Ramamoorthy G.K."/>
            <person name="Gryganskyi A."/>
            <person name="Culley D."/>
            <person name="Magnuson J.K."/>
            <person name="James T.Y."/>
            <person name="O'Malley M.A."/>
            <person name="Stajich J.E."/>
            <person name="Spatafora J.W."/>
            <person name="Visel A."/>
            <person name="Grigoriev I.V."/>
        </authorList>
    </citation>
    <scope>NUCLEOTIDE SEQUENCE [LARGE SCALE GENOMIC DNA]</scope>
    <source>
        <strain evidence="17 18">S4</strain>
    </source>
</reference>
<evidence type="ECO:0000256" key="11">
    <source>
        <dbReference type="ARBA" id="ARBA00023242"/>
    </source>
</evidence>
<evidence type="ECO:0000256" key="8">
    <source>
        <dbReference type="ARBA" id="ARBA00022801"/>
    </source>
</evidence>
<feature type="compositionally biased region" description="Low complexity" evidence="14">
    <location>
        <begin position="818"/>
        <end position="837"/>
    </location>
</feature>
<feature type="compositionally biased region" description="Basic and acidic residues" evidence="14">
    <location>
        <begin position="956"/>
        <end position="978"/>
    </location>
</feature>
<feature type="region of interest" description="Disordered" evidence="14">
    <location>
        <begin position="931"/>
        <end position="1005"/>
    </location>
</feature>
<evidence type="ECO:0000256" key="7">
    <source>
        <dbReference type="ARBA" id="ARBA00022763"/>
    </source>
</evidence>
<evidence type="ECO:0000256" key="2">
    <source>
        <dbReference type="ARBA" id="ARBA00004123"/>
    </source>
</evidence>
<dbReference type="GO" id="GO:0005634">
    <property type="term" value="C:nucleus"/>
    <property type="evidence" value="ECO:0007669"/>
    <property type="project" value="UniProtKB-SubCell"/>
</dbReference>
<dbReference type="SUPFAM" id="SSF88723">
    <property type="entry name" value="PIN domain-like"/>
    <property type="match status" value="1"/>
</dbReference>
<dbReference type="InterPro" id="IPR008918">
    <property type="entry name" value="HhH2"/>
</dbReference>
<dbReference type="PRINTS" id="PR00853">
    <property type="entry name" value="XPGRADSUPER"/>
</dbReference>
<dbReference type="EMBL" id="MCFG01000399">
    <property type="protein sequence ID" value="ORX71737.1"/>
    <property type="molecule type" value="Genomic_DNA"/>
</dbReference>
<comment type="cofactor">
    <cofactor evidence="1">
        <name>Mg(2+)</name>
        <dbReference type="ChEBI" id="CHEBI:18420"/>
    </cofactor>
</comment>
<feature type="coiled-coil region" evidence="13">
    <location>
        <begin position="1315"/>
        <end position="1342"/>
    </location>
</feature>
<feature type="compositionally biased region" description="Basic and acidic residues" evidence="14">
    <location>
        <begin position="935"/>
        <end position="945"/>
    </location>
</feature>
<evidence type="ECO:0000256" key="13">
    <source>
        <dbReference type="SAM" id="Coils"/>
    </source>
</evidence>
<evidence type="ECO:0000256" key="3">
    <source>
        <dbReference type="ARBA" id="ARBA00005283"/>
    </source>
</evidence>
<comment type="similarity">
    <text evidence="3">Belongs to the XPG/RAD2 endonuclease family. XPG subfamily.</text>
</comment>
<proteinExistence type="inferred from homology"/>
<comment type="subcellular location">
    <subcellularLocation>
        <location evidence="2">Nucleus</location>
    </subcellularLocation>
</comment>
<dbReference type="GO" id="GO:0046872">
    <property type="term" value="F:metal ion binding"/>
    <property type="evidence" value="ECO:0007669"/>
    <property type="project" value="UniProtKB-KW"/>
</dbReference>
<dbReference type="PROSITE" id="PS00841">
    <property type="entry name" value="XPG_1"/>
    <property type="match status" value="1"/>
</dbReference>
<evidence type="ECO:0000256" key="12">
    <source>
        <dbReference type="ARBA" id="ARBA00038112"/>
    </source>
</evidence>
<dbReference type="InterPro" id="IPR019974">
    <property type="entry name" value="XPG_CS"/>
</dbReference>
<dbReference type="SUPFAM" id="SSF47807">
    <property type="entry name" value="5' to 3' exonuclease, C-terminal subdomain"/>
    <property type="match status" value="1"/>
</dbReference>
<feature type="compositionally biased region" description="Basic and acidic residues" evidence="14">
    <location>
        <begin position="656"/>
        <end position="675"/>
    </location>
</feature>
<feature type="region of interest" description="Disordered" evidence="14">
    <location>
        <begin position="1125"/>
        <end position="1144"/>
    </location>
</feature>
<dbReference type="InterPro" id="IPR006084">
    <property type="entry name" value="XPG/Rad2"/>
</dbReference>
<protein>
    <submittedName>
        <fullName evidence="17">PIN domain-like protein</fullName>
    </submittedName>
</protein>
<reference evidence="17 18" key="1">
    <citation type="submission" date="2016-08" db="EMBL/GenBank/DDBJ databases">
        <title>A Parts List for Fungal Cellulosomes Revealed by Comparative Genomics.</title>
        <authorList>
            <consortium name="DOE Joint Genome Institute"/>
            <person name="Haitjema C.H."/>
            <person name="Gilmore S.P."/>
            <person name="Henske J.K."/>
            <person name="Solomon K.V."/>
            <person name="De Groot R."/>
            <person name="Kuo A."/>
            <person name="Mondo S.J."/>
            <person name="Salamov A.A."/>
            <person name="Labutti K."/>
            <person name="Zhao Z."/>
            <person name="Chiniquy J."/>
            <person name="Barry K."/>
            <person name="Brewer H.M."/>
            <person name="Purvine S.O."/>
            <person name="Wright A.T."/>
            <person name="Boxma B."/>
            <person name="Van Alen T."/>
            <person name="Hackstein J.H."/>
            <person name="Baker S.E."/>
            <person name="Grigoriev I.V."/>
            <person name="O'Malley M.A."/>
        </authorList>
    </citation>
    <scope>NUCLEOTIDE SEQUENCE [LARGE SCALE GENOMIC DNA]</scope>
    <source>
        <strain evidence="17 18">S4</strain>
    </source>
</reference>
<keyword evidence="11" id="KW-0539">Nucleus</keyword>
<dbReference type="CDD" id="cd09868">
    <property type="entry name" value="PIN_XPG_RAD2"/>
    <property type="match status" value="2"/>
</dbReference>
<keyword evidence="13" id="KW-0175">Coiled coil</keyword>
<keyword evidence="6" id="KW-0255">Endonuclease</keyword>
<dbReference type="GO" id="GO:0003697">
    <property type="term" value="F:single-stranded DNA binding"/>
    <property type="evidence" value="ECO:0007669"/>
    <property type="project" value="InterPro"/>
</dbReference>
<dbReference type="Proteomes" id="UP000193944">
    <property type="component" value="Unassembled WGS sequence"/>
</dbReference>
<dbReference type="Pfam" id="PF00752">
    <property type="entry name" value="XPG_N"/>
    <property type="match status" value="1"/>
</dbReference>
<dbReference type="PRINTS" id="PR00066">
    <property type="entry name" value="XRODRMPGMNTG"/>
</dbReference>
<feature type="domain" description="XPG-I" evidence="15">
    <location>
        <begin position="1359"/>
        <end position="1428"/>
    </location>
</feature>
<evidence type="ECO:0000259" key="15">
    <source>
        <dbReference type="SMART" id="SM00484"/>
    </source>
</evidence>
<feature type="compositionally biased region" description="Acidic residues" evidence="14">
    <location>
        <begin position="579"/>
        <end position="593"/>
    </location>
</feature>
<sequence>MGVKGLWKLLHPVARPVQLEQLSDKVLAVDASIWLHQFIKALKDKEGKTLNNAHILGFFRRICKFLFHNIKPVFVFDGATPDLKAHTIQTRRKRRIKRQENVQRTAKKILAAQIHLNAINAIQSSNDNQPSSQKEISDEMIKAIKFSNYEDRTRRDEYVLPPEPTNIMDDYRLASKEELHDLIRYDMDINEVFDSKYFQSLPVEIQHKIVYEMKNKSRQNSYDRIEKMIEVASSALDFSKLQIKGAIYRNKLTEALHQFNRDGTLFNGLSKNIASERNNEYILIKNDDKEGGWSFKLKNENDDENKKKSNLENLLNLKENFEDTLNKNRLAKNKNIHTFANTYKRNENGKVVDLLSDNSNSDEDDENIFEKFYKVGNDNENLVNITNDKDTFDLNNPLKNPVNEQLLKSSFTFPLNKEFIQLEEEEEEKEKKEEKDNEKDKDAHILTTPEREKRFNEQIKKYLPNITNKFISQPYSVAEENDTNILKLSLDLSIDPNDTLMKKSEDDFIEYWIDEATFDFKIEHPDFYNLISDTITETPINEILKEWENVYLDKINKNLNPVKKEDSDESSDSDIAIVSDDDEDNDEEHPVEESSEYFYEKFLFNTLKWKYYQLGKTEIPVQNEEILSISQANKTRKNNLAMNKYDEPIIIEDNDNDIKNHTNNEKDNNDNNDDDKIIINDNKISDMYNFMSGDVKIQNKKESETNNNEKVDLNKILFFEDEDIMNIDENYPTKNTKIDDKTEYALDSFFFEDDDDNDINNKEENGNNQSINDYIKTNSISSIIDKLSQKSSEISVDNYSNIDWNSIIIDSDNKNKEVNNNQNKEANNDNNNNSSHEMSIPIPKQNYNKKFNNNNNNSNKNDILMKLVENFKPKDTDEFFDDTFDIIDDEDAFMEQIYQNTMNEKASSSSSNPQTINNYDFNYQLNKLKNFNRNNKKENEREKNYSKYAAARKRKLNNEKEKEKEKEKEIEKYNDDKNSINNKVLSQSLDNNNNNDNENDDDDKDEINFILNPVIKKSKLDTIEEKDKMKIKENQNKIEEKTKINIDVDNDITKTMNKEEEDIIIKNDLELTESPISIDLENDDKDQKNKIEIEIKDDKNLINNEKVKINKKEEKIDFSIMEDQNHQDQETQILKSKKKGKEPMIEDDEKSIDMNINNIENNNNNDDDDDFIIESQEYRFKANKSPTSHFVSSIHIDSDDSDDFEEELKQIQNQQQTQNQKISNSINDSYYMNKEINNNDKEKEEFNINTLNKYKFKRESSESEISIEINKEKENEKNETEIIQVDDDDDSLIDVNTEIHDENIEYARMISEISKKDISTIQNELEEEISNLKIEKLKEQKGSEDITSTMIYDCQELLRLFGIPYIVSPMEAEAQCATLYSKKLVDGIVTDDSDIFLFGGSNVYKNMFNQHQYVECYKMTELEKEMKLNREKLINMAYLLGSDYTEGVKGFGIVHAMEIIKEWPGDDGLIEFKQWWEKRILNGEVDPNENKLRERIYKQCRKVDIPDSFPDPQIKNAYLNPICDESDQAFVWGTPDLTSLKKFLNKKLLWDYNKINTILVPIIKKLEKNRMANNNDKKQTKLDQYFFNPKSIMESNKLHQSQRIKNVIQQWSSKK</sequence>
<evidence type="ECO:0000256" key="1">
    <source>
        <dbReference type="ARBA" id="ARBA00001946"/>
    </source>
</evidence>
<dbReference type="PANTHER" id="PTHR16171:SF7">
    <property type="entry name" value="DNA REPAIR PROTEIN RAD2"/>
    <property type="match status" value="1"/>
</dbReference>
<evidence type="ECO:0000259" key="16">
    <source>
        <dbReference type="SMART" id="SM00485"/>
    </source>
</evidence>
<dbReference type="InterPro" id="IPR001044">
    <property type="entry name" value="XPG/Rad2_eukaryotes"/>
</dbReference>
<evidence type="ECO:0000313" key="18">
    <source>
        <dbReference type="Proteomes" id="UP000193944"/>
    </source>
</evidence>
<dbReference type="Pfam" id="PF00867">
    <property type="entry name" value="XPG_I"/>
    <property type="match status" value="1"/>
</dbReference>
<dbReference type="GO" id="GO:0048256">
    <property type="term" value="F:flap endonuclease activity"/>
    <property type="evidence" value="ECO:0007669"/>
    <property type="project" value="UniProtKB-ARBA"/>
</dbReference>
<dbReference type="InterPro" id="IPR029060">
    <property type="entry name" value="PIN-like_dom_sf"/>
</dbReference>
<dbReference type="InterPro" id="IPR036279">
    <property type="entry name" value="5-3_exonuclease_C_sf"/>
</dbReference>
<keyword evidence="7" id="KW-0227">DNA damage</keyword>
<evidence type="ECO:0000256" key="14">
    <source>
        <dbReference type="SAM" id="MobiDB-lite"/>
    </source>
</evidence>
<feature type="domain" description="XPG N-terminal" evidence="16">
    <location>
        <begin position="1"/>
        <end position="98"/>
    </location>
</feature>
<keyword evidence="4" id="KW-0540">Nuclease</keyword>